<proteinExistence type="predicted"/>
<reference evidence="3 4" key="1">
    <citation type="submission" date="2015-05" db="EMBL/GenBank/DDBJ databases">
        <title>Genome assembly of Archangium gephyra DSM 2261.</title>
        <authorList>
            <person name="Sharma G."/>
            <person name="Subramanian S."/>
        </authorList>
    </citation>
    <scope>NUCLEOTIDE SEQUENCE [LARGE SCALE GENOMIC DNA]</scope>
    <source>
        <strain evidence="3 4">DSM 2261</strain>
    </source>
</reference>
<dbReference type="InterPro" id="IPR011989">
    <property type="entry name" value="ARM-like"/>
</dbReference>
<dbReference type="InterPro" id="IPR027417">
    <property type="entry name" value="P-loop_NTPase"/>
</dbReference>
<protein>
    <recommendedName>
        <fullName evidence="2">Novel STAND NTPase 3 domain-containing protein</fullName>
    </recommendedName>
</protein>
<evidence type="ECO:0000259" key="2">
    <source>
        <dbReference type="Pfam" id="PF20720"/>
    </source>
</evidence>
<dbReference type="Pfam" id="PF20720">
    <property type="entry name" value="nSTAND3"/>
    <property type="match status" value="1"/>
</dbReference>
<dbReference type="InterPro" id="IPR049050">
    <property type="entry name" value="nSTAND3"/>
</dbReference>
<feature type="domain" description="Novel STAND NTPase 3" evidence="2">
    <location>
        <begin position="359"/>
        <end position="512"/>
    </location>
</feature>
<feature type="compositionally biased region" description="Polar residues" evidence="1">
    <location>
        <begin position="34"/>
        <end position="52"/>
    </location>
</feature>
<evidence type="ECO:0000256" key="1">
    <source>
        <dbReference type="SAM" id="MobiDB-lite"/>
    </source>
</evidence>
<dbReference type="SUPFAM" id="SSF52540">
    <property type="entry name" value="P-loop containing nucleoside triphosphate hydrolases"/>
    <property type="match status" value="1"/>
</dbReference>
<dbReference type="Pfam" id="PF13646">
    <property type="entry name" value="HEAT_2"/>
    <property type="match status" value="1"/>
</dbReference>
<dbReference type="Proteomes" id="UP000035579">
    <property type="component" value="Chromosome"/>
</dbReference>
<accession>A0AAC8Q649</accession>
<dbReference type="InterPro" id="IPR016024">
    <property type="entry name" value="ARM-type_fold"/>
</dbReference>
<dbReference type="EMBL" id="CP011509">
    <property type="protein sequence ID" value="AKJ01058.1"/>
    <property type="molecule type" value="Genomic_DNA"/>
</dbReference>
<evidence type="ECO:0000313" key="4">
    <source>
        <dbReference type="Proteomes" id="UP000035579"/>
    </source>
</evidence>
<dbReference type="Gene3D" id="1.25.10.10">
    <property type="entry name" value="Leucine-rich Repeat Variant"/>
    <property type="match status" value="1"/>
</dbReference>
<evidence type="ECO:0000313" key="3">
    <source>
        <dbReference type="EMBL" id="AKJ01058.1"/>
    </source>
</evidence>
<dbReference type="Gene3D" id="3.40.50.300">
    <property type="entry name" value="P-loop containing nucleotide triphosphate hydrolases"/>
    <property type="match status" value="1"/>
</dbReference>
<gene>
    <name evidence="3" type="ORF">AA314_02684</name>
</gene>
<name>A0AAC8Q649_9BACT</name>
<feature type="region of interest" description="Disordered" evidence="1">
    <location>
        <begin position="1"/>
        <end position="95"/>
    </location>
</feature>
<organism evidence="3 4">
    <name type="scientific">Archangium gephyra</name>
    <dbReference type="NCBI Taxonomy" id="48"/>
    <lineage>
        <taxon>Bacteria</taxon>
        <taxon>Pseudomonadati</taxon>
        <taxon>Myxococcota</taxon>
        <taxon>Myxococcia</taxon>
        <taxon>Myxococcales</taxon>
        <taxon>Cystobacterineae</taxon>
        <taxon>Archangiaceae</taxon>
        <taxon>Archangium</taxon>
    </lineage>
</organism>
<dbReference type="KEGG" id="age:AA314_02684"/>
<dbReference type="SUPFAM" id="SSF48371">
    <property type="entry name" value="ARM repeat"/>
    <property type="match status" value="1"/>
</dbReference>
<sequence>MAGVGVRGASQRGARDFGTPRRRSGWCASRCRASGTNSGERPAFSTGSNPVGQTCPRRLRGLCTGPAHSSAGTRQRPSSAPLHQPSPSTRPLSAYTPFPSTWPHIEISGGPSEEFRMSANQDIGGRAVYQGFAYQEAVTVWVALELMFARNEGIERVEFEPESQEDLAVLLPAPGERRHLSIQVKYRSKHWGKAEFVELVGIPQRPPGTRGPKRRLSPVERLAATSGEHYLLITNTTLDTSLQSLQVSGILDLAPTPRLPDSLKERIPPGVRLEELAPRITVLQPKEKEHFQLLSEELLKRHLHVPGLTVRQCREALAEAVRAKMLQGAASRFWTKQDIVARARQYQGALSPTEELDDFVAPRNFQAMKAQLDSRHLLVLLGPPGVGKTLVARKLAYEYQTAEEPFAFVRIQEPTELQDKLEATREPTVFFVEDPFGPVRPGDKAERWLHALPGLLDEARSDKKIIIMSRLAVLRASSGQKQFQQLRAEAMHLDGTDYDASARWRILQNKLKRAEGWQRALVDDHRDEVLERLHAPLSIKTFAAKVRQLEPQNVLRLRALLRESAVDQIASIVAQEVRGLPWNAIPSALVLWSLLTRGAVFPLEAALTRSEVLHGADRSLHVDIRKLLDWMLAASWLTEEPEGYRAHPQVTAGLEFLLGEEPAQAANVFSALFKGLLAEEDFRDVLDLAGALPSTPQLLSREVHGAFDAWLRSALLTAEGAFLPEVYVTAARWLRGVDPVAALVRALSPPPIIEDGSRQVTPWRLPNWPGSLLEAIRSSADGRQVMERFIQYVLPGINNVFYEQFVWDLDLLGWHFPEAFAAAAPVATREATTALSAIMLGALLCASPPFDELIELLDSELKRRWDKLHAIPERREAEQGHLDMLEAAAIDEQDLDDRVILADALDRLVAWRRAREGYEWLPGHPRRRELIFSWCKAIQPKNASLDEFRALRDACEPGQRWQVYEVIGRTRHTGSASLLFAALVTAEGHEARAALQALFTLWPLEALNAELSPLLAQPEERRAALVAIVGSALPWDERDETEPGAQETLARILFPEGCTALRACIKAQARSPWPPNLGELSADDRERLWKWVGSPSPELHGAAIRVLAAAGEPVAAAAAAMLESSFAPFRKTVIQALFSDVSREATALLERALQDPDWKCRAAAILALAPRADASGRQSVLATAKDPSWLVRDACIAAIRNHRWNEGLDTLFELLSDAQDLGIGYTEESREHGVAYAAAQALVELAPLPESLARRLLDFLRAGTQSNRDAIVHQQLMVLFMTQEVDEAFSSFVELLQSPMRRVVRLQVHYPVRKGAAWALLQQITWHPELAQRLELQPLVEAALHPDPVLSGGACLVLGRMGLAAWPGAEAALGEAGHWERAFLHGAEWLRAHHVLPPEGVRALLPTKAVQCLEWLMARAPDSTESWLAHAGALNWLAELAEGGAWRMFLRYYLQLYFHAPPPPGPPVGSVPYFMKTLPYAFFVAPRGDWVELPPDGDRWPAISTSR</sequence>